<evidence type="ECO:0000256" key="3">
    <source>
        <dbReference type="ARBA" id="ARBA00022989"/>
    </source>
</evidence>
<feature type="transmembrane region" description="Helical" evidence="5">
    <location>
        <begin position="40"/>
        <end position="64"/>
    </location>
</feature>
<evidence type="ECO:0000256" key="1">
    <source>
        <dbReference type="ARBA" id="ARBA00004141"/>
    </source>
</evidence>
<organism evidence="6">
    <name type="scientific">marine metagenome</name>
    <dbReference type="NCBI Taxonomy" id="408172"/>
    <lineage>
        <taxon>unclassified sequences</taxon>
        <taxon>metagenomes</taxon>
        <taxon>ecological metagenomes</taxon>
    </lineage>
</organism>
<dbReference type="GO" id="GO:0015179">
    <property type="term" value="F:L-amino acid transmembrane transporter activity"/>
    <property type="evidence" value="ECO:0007669"/>
    <property type="project" value="TreeGrafter"/>
</dbReference>
<dbReference type="Gene3D" id="1.20.1740.10">
    <property type="entry name" value="Amino acid/polyamine transporter I"/>
    <property type="match status" value="1"/>
</dbReference>
<evidence type="ECO:0000313" key="6">
    <source>
        <dbReference type="EMBL" id="SVA81114.1"/>
    </source>
</evidence>
<sequence>VSITTRELTLLDALMLNIGVMLAAALFVIPGVVISTTGTAWLSALAWLTAGAITWCGAATFSELGARYPQAGGPYVFLGQAYSPLWGFLFGWILLVVIQPASIAALAIAGMTYAGALTPLSPVITRGGAVALILGLSIWNAAGLRRSAAIQNVLTVVKLVLLTMIVVGFFWYGGDGMDTFRAPFPDATLTRTVAGFGAAVTAALWAFSGWTGVTLVGGELRNPSVTLPRAMSYSVIATTVLALLLTSGVLWALPPIDAFDSQRIVADAATHVFGGVGGRVVTLAVIASCLAAVNGLLFSGARVTYALARDGLFINWAAAVNEQKVPGNALLCQGIWASFLTLTGRYEQLFTYVVVAVWLFYMLGAFAVVILRYRYQNDSRPHEVAGYPYIPVIFGTVAWALVLQTLWSQPWDAIIGTSLVLTGIPVFWYWSRRTNRDV</sequence>
<feature type="transmembrane region" description="Helical" evidence="5">
    <location>
        <begin position="413"/>
        <end position="430"/>
    </location>
</feature>
<dbReference type="InterPro" id="IPR002293">
    <property type="entry name" value="AA/rel_permease1"/>
</dbReference>
<accession>A0A381YVY0</accession>
<feature type="transmembrane region" description="Helical" evidence="5">
    <location>
        <begin position="280"/>
        <end position="305"/>
    </location>
</feature>
<dbReference type="GO" id="GO:0016020">
    <property type="term" value="C:membrane"/>
    <property type="evidence" value="ECO:0007669"/>
    <property type="project" value="UniProtKB-SubCell"/>
</dbReference>
<gene>
    <name evidence="6" type="ORF">METZ01_LOCUS133968</name>
</gene>
<dbReference type="Pfam" id="PF13520">
    <property type="entry name" value="AA_permease_2"/>
    <property type="match status" value="1"/>
</dbReference>
<reference evidence="6" key="1">
    <citation type="submission" date="2018-05" db="EMBL/GenBank/DDBJ databases">
        <authorList>
            <person name="Lanie J.A."/>
            <person name="Ng W.-L."/>
            <person name="Kazmierczak K.M."/>
            <person name="Andrzejewski T.M."/>
            <person name="Davidsen T.M."/>
            <person name="Wayne K.J."/>
            <person name="Tettelin H."/>
            <person name="Glass J.I."/>
            <person name="Rusch D."/>
            <person name="Podicherti R."/>
            <person name="Tsui H.-C.T."/>
            <person name="Winkler M.E."/>
        </authorList>
    </citation>
    <scope>NUCLEOTIDE SEQUENCE</scope>
</reference>
<comment type="subcellular location">
    <subcellularLocation>
        <location evidence="1">Membrane</location>
        <topology evidence="1">Multi-pass membrane protein</topology>
    </subcellularLocation>
</comment>
<evidence type="ECO:0000256" key="4">
    <source>
        <dbReference type="ARBA" id="ARBA00023136"/>
    </source>
</evidence>
<feature type="transmembrane region" description="Helical" evidence="5">
    <location>
        <begin position="123"/>
        <end position="141"/>
    </location>
</feature>
<feature type="transmembrane region" description="Helical" evidence="5">
    <location>
        <begin position="325"/>
        <end position="343"/>
    </location>
</feature>
<dbReference type="EMBL" id="UINC01019185">
    <property type="protein sequence ID" value="SVA81114.1"/>
    <property type="molecule type" value="Genomic_DNA"/>
</dbReference>
<dbReference type="PANTHER" id="PTHR11785">
    <property type="entry name" value="AMINO ACID TRANSPORTER"/>
    <property type="match status" value="1"/>
</dbReference>
<feature type="transmembrane region" description="Helical" evidence="5">
    <location>
        <begin position="230"/>
        <end position="253"/>
    </location>
</feature>
<protein>
    <recommendedName>
        <fullName evidence="7">Amino acid permease/ SLC12A domain-containing protein</fullName>
    </recommendedName>
</protein>
<dbReference type="AlphaFoldDB" id="A0A381YVY0"/>
<feature type="transmembrane region" description="Helical" evidence="5">
    <location>
        <begin position="14"/>
        <end position="34"/>
    </location>
</feature>
<feature type="transmembrane region" description="Helical" evidence="5">
    <location>
        <begin position="193"/>
        <end position="218"/>
    </location>
</feature>
<feature type="transmembrane region" description="Helical" evidence="5">
    <location>
        <begin position="349"/>
        <end position="373"/>
    </location>
</feature>
<feature type="transmembrane region" description="Helical" evidence="5">
    <location>
        <begin position="153"/>
        <end position="173"/>
    </location>
</feature>
<keyword evidence="3 5" id="KW-1133">Transmembrane helix</keyword>
<feature type="transmembrane region" description="Helical" evidence="5">
    <location>
        <begin position="385"/>
        <end position="407"/>
    </location>
</feature>
<feature type="non-terminal residue" evidence="6">
    <location>
        <position position="1"/>
    </location>
</feature>
<name>A0A381YVY0_9ZZZZ</name>
<dbReference type="PIRSF" id="PIRSF006060">
    <property type="entry name" value="AA_transporter"/>
    <property type="match status" value="1"/>
</dbReference>
<evidence type="ECO:0000256" key="2">
    <source>
        <dbReference type="ARBA" id="ARBA00022692"/>
    </source>
</evidence>
<feature type="transmembrane region" description="Helical" evidence="5">
    <location>
        <begin position="85"/>
        <end position="111"/>
    </location>
</feature>
<dbReference type="PANTHER" id="PTHR11785:SF512">
    <property type="entry name" value="SOBREMESA, ISOFORM B"/>
    <property type="match status" value="1"/>
</dbReference>
<keyword evidence="2 5" id="KW-0812">Transmembrane</keyword>
<evidence type="ECO:0008006" key="7">
    <source>
        <dbReference type="Google" id="ProtNLM"/>
    </source>
</evidence>
<dbReference type="InterPro" id="IPR050598">
    <property type="entry name" value="AminoAcid_Transporter"/>
</dbReference>
<keyword evidence="4 5" id="KW-0472">Membrane</keyword>
<evidence type="ECO:0000256" key="5">
    <source>
        <dbReference type="SAM" id="Phobius"/>
    </source>
</evidence>
<proteinExistence type="predicted"/>